<feature type="coiled-coil region" evidence="16">
    <location>
        <begin position="2811"/>
        <end position="2866"/>
    </location>
</feature>
<dbReference type="InterPro" id="IPR043157">
    <property type="entry name" value="Dynein_AAA1S"/>
</dbReference>
<dbReference type="Gene3D" id="1.20.140.100">
    <property type="entry name" value="Dynein heavy chain, N-terminal domain 2"/>
    <property type="match status" value="1"/>
</dbReference>
<evidence type="ECO:0000256" key="10">
    <source>
        <dbReference type="ARBA" id="ARBA00023017"/>
    </source>
</evidence>
<dbReference type="InterPro" id="IPR043160">
    <property type="entry name" value="Dynein_C_barrel"/>
</dbReference>
<keyword evidence="18" id="KW-1185">Reference proteome</keyword>
<dbReference type="Gene3D" id="1.20.1270.280">
    <property type="match status" value="1"/>
</dbReference>
<dbReference type="Proteomes" id="UP000835206">
    <property type="component" value="Chromosome 6"/>
</dbReference>
<dbReference type="InterPro" id="IPR041466">
    <property type="entry name" value="Dynein_AAA5_ext"/>
</dbReference>
<dbReference type="Pfam" id="PF17852">
    <property type="entry name" value="Dynein_AAA_lid"/>
    <property type="match status" value="1"/>
</dbReference>
<dbReference type="Pfam" id="PF22597">
    <property type="entry name" value="DYN_lid"/>
    <property type="match status" value="1"/>
</dbReference>
<dbReference type="InterPro" id="IPR041658">
    <property type="entry name" value="AAA_lid_11"/>
</dbReference>
<evidence type="ECO:0000256" key="9">
    <source>
        <dbReference type="ARBA" id="ARBA00022846"/>
    </source>
</evidence>
<dbReference type="InterPro" id="IPR042222">
    <property type="entry name" value="Dynein_2_N"/>
</dbReference>
<accession>A0A9C6SKX1</accession>
<dbReference type="GO" id="GO:0031514">
    <property type="term" value="C:motile cilium"/>
    <property type="evidence" value="ECO:0007669"/>
    <property type="project" value="UniProtKB-SubCell"/>
</dbReference>
<keyword evidence="14" id="KW-0206">Cytoskeleton</keyword>
<dbReference type="Gene3D" id="6.10.140.1060">
    <property type="match status" value="1"/>
</dbReference>
<dbReference type="Pfam" id="PF18199">
    <property type="entry name" value="Dynein_C"/>
    <property type="match status" value="1"/>
</dbReference>
<sequence>MQQNVQPKRIPRNVEMERRRRLYRNLKIQDVLKEIGVSPKQMLPPSATLPLLTYEETYGLFSTAHFLPLEIFDDEEYDCRTVEDWINLGMIDGTHYPLPATVFVPRFRSEDEMFSLEDDQLNKLFAWTNAAVTHYDRERKLWTVLTLDGRKREFKIPRVYIRLFAEDPRIYAKRVAAAIKHRRIAEASIKYHFYLDCMLMEGMKTLNEEEKETIVRLATNNSRYKHKYVMLLMEEICLDYQRTMCDLTWRQMIQRNPEMFKFVTWMPDIEATRVPKKGKIDTGMTNFLKTRQRTHWITLYVHEEVYQAMACVMAECMYVSSMNLFATSYGKQIRLLEFEDLQSQAILTVIKYLKEPWLEKITQSVRMCLRDLGKGWFDLEQKNHRVYDVMKLKRFMNLTTLCMQVRIYALRVLVENSIKLYGEILERPALCVLDVEESFAWGDDLIDTQFKPAANSIFLIDLQMDQQKAYYTTNPDKFVVGAFPFYRSNDIAFHSIKLEEIKTKTNIYIFVLSSVSAYKQEELSTAEIKEEIAFHMTMKQNLQATLPNTIAIGPFLANVRPLKDLLMRKRHQCATELLVMLTEKLRTEVDDILEEYTQIRYKLREAPQSIEHIFEIRDWMETIPLRVQNLDERMDVLKLDFDILDGFLWNISDEDFHAKWEVIGCPLQIENEVRETYERLMEEQEKFYKIQLQDEVLLQERIDTLVSNVANIALQTDINRIHETALDVKRIWKSMVDCREMGLLLNERQKLLDMKVVPFDHLHKLMRDFEPYRSLWVTASDWLKWHDIWMDNPLMNVDGAQIDVLVADMHRAMTRAIRTFQEFPKVRAIAIAIRQQIDEFKPYVSLIQALRDPGMKDRHFEQLSAQTGIQMALKPSITFKSLLMLGIEEFEELVKTVADTAAKEYATERTLNKMIEEWETIVMEILAYKTTGTYIIKVAEETTMLLENHILSVQQLAFSPLKTVFEDQITEWEYKLKLTEQVLILWIEVQRDWMYLEPIFTSEDIKVQLPVETRKYNAMERNWRRIMKNAYENPYVIKICPDINLLESLQECQSLLEVVQKGLSNYLEMKRRIFPRFYFLSDEELLEILAQAKNVQAVQPHLRKCFENIREVKFEEDLQITRMYSAEREEVVLDPPMYPLRSVEFWLGDLETVMRTTIRNIIGTALLVIDVIPRKAWVYMWPGQVTLCCGQTYWTAQVENGIRTKTLSDYYQRLLAHMEDLRELVRGPQTEIQRLMLEAVITIEVHARDVLYKLLQEKVSNVNDFDWISQLRYYWVDGELKVRAVNAEFPYGYEYLGNTGRLVITPLTDRCYLTLTGALHLKFGGAPAGPAGTGKTETTKDLAKAFAIQCVVFNCSDQLDFMSMGKFFKGLASAGAWACFDEFNRIDIEVLSVIAQQIMTIQQAQQMRMDTFMFEGDEIVLKTSCAVFITMNPGYAGRTELPDNLKALFRPVAMMVPDYSLIAEISLFSYGFSEAKVLAGKITTTFKLSSEQLSTQDHYDFGMRAVKTVIAVAGNLKREQKDLNEQQICLRALRDVNVPKFLKDDLTLFNGIVSDLFPRLEEKHVDHGVLETQIRAAIARMGLEEVDEFVKKVIQLYETTVVRHGLMLVGPTGSGKTRCYEVLKEACTKLKGQLQPSGKPFATVITHVLNPKSITMGQLYGEYDLNTREWTDGIFSTLLRAGIAADDSNKRWYVFDGPVDALWIENMNTVLDDNKKLCLTSGEIMKILPTMTMMFEVADLRVASPATVSRCGMVYLEPEGLGLDPLVNCWLKRLPKNMSEYVDEIGELTRQFLFPGLKVLRNDLREIVSTVDSGMVQSYINLMNFRIATSFAHDDSIVAAGLLSPWAAFAAVWSLGATSDYNGRLIFNEWTRKVQRDNRHPLPFPDDGLVFDYRCTSWSNRPRSFPFASLFSPFQWRFFARRLHDGGFTDPIDGQEPVAPRWYKWLDDVAAINITPEMKFADMEIPTMDSVRSATLIGYLLINNSNPLCVGPTGSGKTLTVTAKLSRNMPKKFICDFITFSARTSANQTQDLIDEKLTKRRKDVYGPPLLRQQVFFIDDLNMPALDTYGAQPPIELLRQFMDFRGWYDRKEIGSFSRIEDVNFVGAMGPPGGGRNPITDRLLRHFHFIAFPEMEDDAKRHIFGTILNAWLSATPHFAHMLDAFVNSTLDLYTVICKQLLPTPHKSHYTYNVRDLGKVFQGMLMMNPAKIKRREKLLLLWYHENVRVFSDRLVNDQDRKWFDDLLRNTMSREFRCDPREIVGDVTLFFGDFVGTSKQYDEITDRKKMEHVLEEFLEDYNASTTTPMKLVLFQDAMDHICRINRILRQPRGNALLLGMGGSGRQSLTRLASNMQDYACFQIELSSAYASSDWRDDIKNSMMKAGVQNQCIVFLFSDTQIKDDSMLEDLNSVLNNGDVPNIYKADEMEKIFHSMRGHAQEAGLQINRSNLFSVYVKTVRNNLHVVVTMSPIGETFRARIRQFPALVNCCTIDWFCPWPEAALQSVALRFLSEIQDESITEDALKSIVRMCQYMHSSVIDASDLFLKELNRYNYVTPTSYLELLSGYGDLLTKKKTEIQTAADRLATGLEKLASAETEVKNMQQLLAEMKPKLEEAARATARMIEKITVDTTEAEKTRARAKEQEAIAAKMKVENQAIRDEAEADLSEARPMLIAAEKSLKALNRNDITEVKAMKRPPVGVLLVIEAICIINNVKPIKVPMGGKFGTEAKLDYWTPGSLMLSDPGHFLYTMENYDKESLTEEIINKLKPYIENPNFQPSKIEYVSKACHSLCLWVHAMYNYYFVNLKVKPKMEALAKAELALAETEQTLNMAIQRLREVEEGVEQLRKLLREEEERKAELEREKQLCEDRMGRAVRLIDGLAGEQIRWTTTVLELNTSLKNAVGDILLASGAIAYLTPFTDAYRQTLLSSWKKVLGEGVPHTPGSDPVSTLGDQVEIRRWQIEGLPRDTLSVENAVLAMHSNRWPLFIDPQAQANKWIRSMYKGNGISVARMKDKELLRVVESCVRFGRACLVENVGQELEAGLDPILLRSLFEHGGQWCVKVGENIVPYSPDFRLFLTTRLSSPRYTPEVCVKILLVNFALTATGLEDQMLSLVAIQERPDLEQARNVLIESNAEMRKELQQIEDRILYRLSVSEGSAVDDMDLILTLEASKIKSEQIKVKMKEAEITQVDIDTTRSLYIPVAVRARILFFCLSDLQFIDTMYQYSLEWFVDIFNNSILATEKSGDIQVRVANINRKFMLSLFSNVCRSLFEKHKLHFAFLVCARIRMNDNSIDAIEWRHLLSAAEPMREDENPAPEWITPRCWKEIQALENLPSFHGFVEFFEQSVTRFKTVFDAQEAHLAAYPEPWRSKLNDFQKMLLLKCLRPDKVTNAMQLYLAKYLGHEFVEPQTTELSAIYHESSPTTPIVFVLSTGTDPAAELYKFADKLKMSTKLHAISLGQGQGPRAEAMLKLSAEQGYWCFFQNCHLAPSWMPELDSLVERLSRTKNHRDFRLWLTSAPSPDFPVSILQNSSKMTVEPPRGIKANMFRVYLTQVTEMQTFIDSAHARVCHFKWLVFSLCLFHSVLLERRKFGSLGFNIPYEFTDGDLRICISQLHMFLLEYDTVPFKVLIYTAGHINYGGRITDDWDRRCVLTILRDFYRQEILSSSYRFDEEGRYVQLPDAATFHDYIEYIKTFPLNDDPSMFGMHPNADISFAQAETYACLNTLLALQPRQVGTAAASVEEVTNRLAQDMLSTIPRTFDLAVMQQKYPVLYEESFNTVLLQEAIRYNGLLDVVKTTLVDLLKALKGLVVMSEYLEIVSNSLYTNRIPRVWQDKGYPSLKPLGAWFLDLKERIQFLRSWENRGIPAAFWISGFYFPQAFLTGTLQNFARKYVVSIDAIDFSFQVLKSIPEHRPPNGCVIYGLFLEGCRWDGNYLNESLPKELYTNMPPILLLPEVDHKQPEGIYVCPVYKTINRAGTLSTTGHSTNFVLPMEIPSQKPQAHWIKRGVALICALDY</sequence>
<dbReference type="GO" id="GO:0051959">
    <property type="term" value="F:dynein light intermediate chain binding"/>
    <property type="evidence" value="ECO:0007669"/>
    <property type="project" value="InterPro"/>
</dbReference>
<evidence type="ECO:0000256" key="11">
    <source>
        <dbReference type="ARBA" id="ARBA00023054"/>
    </source>
</evidence>
<dbReference type="Pfam" id="PF08393">
    <property type="entry name" value="DHC_N2"/>
    <property type="match status" value="1"/>
</dbReference>
<dbReference type="FunFam" id="1.20.58.1120:FF:000001">
    <property type="entry name" value="dynein heavy chain 2, axonemal"/>
    <property type="match status" value="1"/>
</dbReference>
<evidence type="ECO:0000256" key="8">
    <source>
        <dbReference type="ARBA" id="ARBA00022840"/>
    </source>
</evidence>
<evidence type="ECO:0000313" key="19">
    <source>
        <dbReference type="RefSeq" id="XP_048262496.1"/>
    </source>
</evidence>
<dbReference type="FunFam" id="3.40.50.300:FF:000049">
    <property type="entry name" value="Dynein, axonemal, heavy chain 5"/>
    <property type="match status" value="1"/>
</dbReference>
<gene>
    <name evidence="19" type="primary">LOC100642909</name>
</gene>
<comment type="similarity">
    <text evidence="3">Belongs to the dynein heavy chain family.</text>
</comment>
<dbReference type="InterPro" id="IPR027417">
    <property type="entry name" value="P-loop_NTPase"/>
</dbReference>
<dbReference type="FunFam" id="1.20.920.30:FF:000005">
    <property type="entry name" value="Dynein, axonemal, heavy chain 2"/>
    <property type="match status" value="1"/>
</dbReference>
<dbReference type="InterPro" id="IPR024317">
    <property type="entry name" value="Dynein_heavy_chain_D4_dom"/>
</dbReference>
<dbReference type="PANTHER" id="PTHR22878:SF73">
    <property type="entry name" value="DYNEIN AXONEMAL HEAVY CHAIN 1"/>
    <property type="match status" value="1"/>
</dbReference>
<keyword evidence="10" id="KW-0243">Dynein</keyword>
<dbReference type="GO" id="GO:0008569">
    <property type="term" value="F:minus-end-directed microtubule motor activity"/>
    <property type="evidence" value="ECO:0007669"/>
    <property type="project" value="InterPro"/>
</dbReference>
<dbReference type="Gene3D" id="1.10.8.720">
    <property type="entry name" value="Region D6 of dynein motor"/>
    <property type="match status" value="1"/>
</dbReference>
<dbReference type="Gene3D" id="1.20.920.30">
    <property type="match status" value="1"/>
</dbReference>
<dbReference type="Pfam" id="PF12781">
    <property type="entry name" value="AAA_9"/>
    <property type="match status" value="1"/>
</dbReference>
<feature type="coiled-coil region" evidence="16">
    <location>
        <begin position="2630"/>
        <end position="2657"/>
    </location>
</feature>
<evidence type="ECO:0000256" key="14">
    <source>
        <dbReference type="ARBA" id="ARBA00023212"/>
    </source>
</evidence>
<name>A0A9C6SKX1_BOMTE</name>
<dbReference type="FunFam" id="3.40.50.300:FF:000353">
    <property type="entry name" value="Dynein axonemal heavy chain 1"/>
    <property type="match status" value="1"/>
</dbReference>
<dbReference type="Pfam" id="PF12780">
    <property type="entry name" value="AAA_8"/>
    <property type="match status" value="1"/>
</dbReference>
<dbReference type="KEGG" id="bter:100642909"/>
<evidence type="ECO:0000256" key="12">
    <source>
        <dbReference type="ARBA" id="ARBA00023069"/>
    </source>
</evidence>
<dbReference type="GO" id="GO:0005874">
    <property type="term" value="C:microtubule"/>
    <property type="evidence" value="ECO:0007669"/>
    <property type="project" value="UniProtKB-KW"/>
</dbReference>
<keyword evidence="9" id="KW-0282">Flagellum</keyword>
<keyword evidence="6" id="KW-0677">Repeat</keyword>
<dbReference type="FunFam" id="1.20.140.100:FF:000001">
    <property type="entry name" value="dynein heavy chain 17, axonemal"/>
    <property type="match status" value="1"/>
</dbReference>
<dbReference type="FunFam" id="3.40.50.300:FF:000044">
    <property type="entry name" value="Dynein heavy chain 5, axonemal"/>
    <property type="match status" value="1"/>
</dbReference>
<dbReference type="FunFam" id="1.10.8.720:FF:000001">
    <property type="entry name" value="dynein heavy chain 7, axonemal"/>
    <property type="match status" value="1"/>
</dbReference>
<organism evidence="18 19">
    <name type="scientific">Bombus terrestris</name>
    <name type="common">Buff-tailed bumblebee</name>
    <name type="synonym">Apis terrestris</name>
    <dbReference type="NCBI Taxonomy" id="30195"/>
    <lineage>
        <taxon>Eukaryota</taxon>
        <taxon>Metazoa</taxon>
        <taxon>Ecdysozoa</taxon>
        <taxon>Arthropoda</taxon>
        <taxon>Hexapoda</taxon>
        <taxon>Insecta</taxon>
        <taxon>Pterygota</taxon>
        <taxon>Neoptera</taxon>
        <taxon>Endopterygota</taxon>
        <taxon>Hymenoptera</taxon>
        <taxon>Apocrita</taxon>
        <taxon>Aculeata</taxon>
        <taxon>Apoidea</taxon>
        <taxon>Anthophila</taxon>
        <taxon>Apidae</taxon>
        <taxon>Bombus</taxon>
        <taxon>Bombus</taxon>
    </lineage>
</organism>
<evidence type="ECO:0000256" key="4">
    <source>
        <dbReference type="ARBA" id="ARBA00022490"/>
    </source>
</evidence>
<dbReference type="Gene3D" id="1.20.920.20">
    <property type="match status" value="1"/>
</dbReference>
<dbReference type="InterPro" id="IPR042219">
    <property type="entry name" value="AAA_lid_11_sf"/>
</dbReference>
<reference evidence="19" key="1">
    <citation type="submission" date="2025-08" db="UniProtKB">
        <authorList>
            <consortium name="RefSeq"/>
        </authorList>
    </citation>
    <scope>IDENTIFICATION</scope>
</reference>
<dbReference type="InterPro" id="IPR054354">
    <property type="entry name" value="DYNC2H1-like_lid"/>
</dbReference>
<evidence type="ECO:0000256" key="13">
    <source>
        <dbReference type="ARBA" id="ARBA00023175"/>
    </source>
</evidence>
<dbReference type="Gene3D" id="3.40.50.300">
    <property type="entry name" value="P-loop containing nucleotide triphosphate hydrolases"/>
    <property type="match status" value="5"/>
</dbReference>
<dbReference type="FunFam" id="3.40.50.300:FF:002141">
    <property type="entry name" value="Dynein heavy chain"/>
    <property type="match status" value="1"/>
</dbReference>
<dbReference type="Gene3D" id="3.10.490.20">
    <property type="match status" value="1"/>
</dbReference>
<dbReference type="InterPro" id="IPR013602">
    <property type="entry name" value="Dynein_heavy_linker"/>
</dbReference>
<dbReference type="FunFam" id="1.20.1270.280:FF:000001">
    <property type="entry name" value="dynein heavy chain 7, axonemal"/>
    <property type="match status" value="1"/>
</dbReference>
<dbReference type="GO" id="GO:0005524">
    <property type="term" value="F:ATP binding"/>
    <property type="evidence" value="ECO:0007669"/>
    <property type="project" value="UniProtKB-KW"/>
</dbReference>
<evidence type="ECO:0000256" key="3">
    <source>
        <dbReference type="ARBA" id="ARBA00008887"/>
    </source>
</evidence>
<keyword evidence="4" id="KW-0963">Cytoplasm</keyword>
<dbReference type="FunFam" id="1.20.920.20:FF:000001">
    <property type="entry name" value="dynein heavy chain 2, axonemal"/>
    <property type="match status" value="1"/>
</dbReference>
<evidence type="ECO:0000256" key="2">
    <source>
        <dbReference type="ARBA" id="ARBA00004430"/>
    </source>
</evidence>
<feature type="domain" description="AAA+ ATPase" evidence="17">
    <location>
        <begin position="1984"/>
        <end position="2131"/>
    </location>
</feature>
<dbReference type="Gene3D" id="1.20.58.1120">
    <property type="match status" value="1"/>
</dbReference>
<dbReference type="InterPro" id="IPR026983">
    <property type="entry name" value="DHC"/>
</dbReference>
<evidence type="ECO:0000256" key="1">
    <source>
        <dbReference type="ARBA" id="ARBA00004230"/>
    </source>
</evidence>
<feature type="domain" description="AAA+ ATPase" evidence="17">
    <location>
        <begin position="1321"/>
        <end position="1460"/>
    </location>
</feature>
<dbReference type="GO" id="GO:0005930">
    <property type="term" value="C:axoneme"/>
    <property type="evidence" value="ECO:0007669"/>
    <property type="project" value="UniProtKB-SubCell"/>
</dbReference>
<dbReference type="InterPro" id="IPR035699">
    <property type="entry name" value="AAA_6"/>
</dbReference>
<dbReference type="OrthoDB" id="447173at2759"/>
<dbReference type="InterPro" id="IPR003593">
    <property type="entry name" value="AAA+_ATPase"/>
</dbReference>
<dbReference type="GO" id="GO:0030286">
    <property type="term" value="C:dynein complex"/>
    <property type="evidence" value="ECO:0007669"/>
    <property type="project" value="UniProtKB-KW"/>
</dbReference>
<keyword evidence="7" id="KW-0547">Nucleotide-binding</keyword>
<dbReference type="GeneID" id="100642909"/>
<dbReference type="InterPro" id="IPR042228">
    <property type="entry name" value="Dynein_linker_3"/>
</dbReference>
<evidence type="ECO:0000313" key="18">
    <source>
        <dbReference type="Proteomes" id="UP000835206"/>
    </source>
</evidence>
<keyword evidence="15" id="KW-0966">Cell projection</keyword>
<evidence type="ECO:0000256" key="6">
    <source>
        <dbReference type="ARBA" id="ARBA00022737"/>
    </source>
</evidence>
<dbReference type="Gene3D" id="1.10.8.710">
    <property type="match status" value="1"/>
</dbReference>
<dbReference type="CDD" id="cd00009">
    <property type="entry name" value="AAA"/>
    <property type="match status" value="1"/>
</dbReference>
<dbReference type="RefSeq" id="XP_048262496.1">
    <property type="nucleotide sequence ID" value="XM_048406539.1"/>
</dbReference>
<comment type="subcellular location">
    <subcellularLocation>
        <location evidence="1">Cell projection</location>
        <location evidence="1">Cilium</location>
        <location evidence="1">Flagellum</location>
    </subcellularLocation>
    <subcellularLocation>
        <location evidence="2">Cytoplasm</location>
        <location evidence="2">Cytoskeleton</location>
        <location evidence="2">Cilium axoneme</location>
    </subcellularLocation>
</comment>
<dbReference type="Gene3D" id="1.10.287.2620">
    <property type="match status" value="1"/>
</dbReference>
<keyword evidence="5" id="KW-0493">Microtubule</keyword>
<dbReference type="Pfam" id="PF03028">
    <property type="entry name" value="Dynein_heavy"/>
    <property type="match status" value="1"/>
</dbReference>
<keyword evidence="12" id="KW-0969">Cilium</keyword>
<dbReference type="InterPro" id="IPR024743">
    <property type="entry name" value="Dynein_HC_stalk"/>
</dbReference>
<dbReference type="InterPro" id="IPR041228">
    <property type="entry name" value="Dynein_C"/>
</dbReference>
<dbReference type="FunFam" id="1.10.8.710:FF:000004">
    <property type="entry name" value="Dynein axonemal heavy chain 6"/>
    <property type="match status" value="1"/>
</dbReference>
<dbReference type="Pfam" id="PF12774">
    <property type="entry name" value="AAA_6"/>
    <property type="match status" value="1"/>
</dbReference>
<dbReference type="Pfam" id="PF12777">
    <property type="entry name" value="MT"/>
    <property type="match status" value="1"/>
</dbReference>
<dbReference type="Gene3D" id="1.10.8.1220">
    <property type="match status" value="1"/>
</dbReference>
<proteinExistence type="inferred from homology"/>
<dbReference type="PANTHER" id="PTHR22878">
    <property type="entry name" value="DYNEIN HEAVY CHAIN 6, AXONEMAL-LIKE-RELATED"/>
    <property type="match status" value="1"/>
</dbReference>
<evidence type="ECO:0000256" key="7">
    <source>
        <dbReference type="ARBA" id="ARBA00022741"/>
    </source>
</evidence>
<dbReference type="FunFam" id="3.10.490.20:FF:000001">
    <property type="entry name" value="dynein heavy chain 7, axonemal"/>
    <property type="match status" value="1"/>
</dbReference>
<keyword evidence="8" id="KW-0067">ATP-binding</keyword>
<dbReference type="FunFam" id="3.20.180.20:FF:000003">
    <property type="entry name" value="Dynein heavy chain 12, axonemal"/>
    <property type="match status" value="1"/>
</dbReference>
<protein>
    <submittedName>
        <fullName evidence="19">Dynein axonemal heavy chain 1</fullName>
    </submittedName>
</protein>
<dbReference type="Pfam" id="PF12775">
    <property type="entry name" value="AAA_7"/>
    <property type="match status" value="1"/>
</dbReference>
<dbReference type="GO" id="GO:0045505">
    <property type="term" value="F:dynein intermediate chain binding"/>
    <property type="evidence" value="ECO:0007669"/>
    <property type="project" value="InterPro"/>
</dbReference>
<dbReference type="GO" id="GO:0003341">
    <property type="term" value="P:cilium movement"/>
    <property type="evidence" value="ECO:0007669"/>
    <property type="project" value="UniProtKB-ARBA"/>
</dbReference>
<keyword evidence="13" id="KW-0505">Motor protein</keyword>
<dbReference type="Pfam" id="PF18198">
    <property type="entry name" value="AAA_lid_11"/>
    <property type="match status" value="1"/>
</dbReference>
<evidence type="ECO:0000256" key="16">
    <source>
        <dbReference type="SAM" id="Coils"/>
    </source>
</evidence>
<dbReference type="FunFam" id="3.40.50.300:FF:000153">
    <property type="entry name" value="Dynein axonemal heavy chain 1"/>
    <property type="match status" value="1"/>
</dbReference>
<evidence type="ECO:0000256" key="15">
    <source>
        <dbReference type="ARBA" id="ARBA00023273"/>
    </source>
</evidence>
<dbReference type="InterPro" id="IPR035706">
    <property type="entry name" value="AAA_9"/>
</dbReference>
<evidence type="ECO:0000256" key="5">
    <source>
        <dbReference type="ARBA" id="ARBA00022701"/>
    </source>
</evidence>
<keyword evidence="11 16" id="KW-0175">Coiled coil</keyword>
<dbReference type="SMART" id="SM00382">
    <property type="entry name" value="AAA"/>
    <property type="match status" value="2"/>
</dbReference>
<evidence type="ECO:0000259" key="17">
    <source>
        <dbReference type="SMART" id="SM00382"/>
    </source>
</evidence>
<dbReference type="Gene3D" id="3.20.180.20">
    <property type="entry name" value="Dynein heavy chain, N-terminal domain 2"/>
    <property type="match status" value="1"/>
</dbReference>
<dbReference type="FunFam" id="1.10.8.1220:FF:000001">
    <property type="entry name" value="Dynein axonemal heavy chain 5"/>
    <property type="match status" value="1"/>
</dbReference>
<dbReference type="InterPro" id="IPR004273">
    <property type="entry name" value="Dynein_heavy_D6_P-loop"/>
</dbReference>
<dbReference type="SUPFAM" id="SSF52540">
    <property type="entry name" value="P-loop containing nucleoside triphosphate hydrolases"/>
    <property type="match status" value="4"/>
</dbReference>